<dbReference type="OMA" id="QAYWRAR"/>
<feature type="domain" description="SET" evidence="1">
    <location>
        <begin position="22"/>
        <end position="141"/>
    </location>
</feature>
<dbReference type="InterPro" id="IPR001214">
    <property type="entry name" value="SET_dom"/>
</dbReference>
<dbReference type="InParanoid" id="C1FIJ2"/>
<protein>
    <recommendedName>
        <fullName evidence="1">SET domain-containing protein</fullName>
    </recommendedName>
</protein>
<dbReference type="STRING" id="296587.C1FIJ2"/>
<dbReference type="Gene3D" id="2.170.270.10">
    <property type="entry name" value="SET domain"/>
    <property type="match status" value="1"/>
</dbReference>
<dbReference type="RefSeq" id="XP_002508920.1">
    <property type="nucleotide sequence ID" value="XM_002508874.1"/>
</dbReference>
<sequence>MAPRPDLDVDTVEACVASTRDGPLRVQPSLIPGAGLGLFTAKDVLAGTVLTGCSYGGDVLTFTQARALPPDAKDYVMALHFNVHVDAANHPGYLARYINDNLTDGGRHRNVRFVKDPARRSATVMATRDLRAGEELYAEYGDGYWRRRGSTETGRRDA</sequence>
<keyword evidence="3" id="KW-1185">Reference proteome</keyword>
<evidence type="ECO:0000313" key="2">
    <source>
        <dbReference type="EMBL" id="ACO70178.1"/>
    </source>
</evidence>
<dbReference type="Proteomes" id="UP000002009">
    <property type="component" value="Chromosome 12"/>
</dbReference>
<evidence type="ECO:0000259" key="1">
    <source>
        <dbReference type="PROSITE" id="PS50280"/>
    </source>
</evidence>
<dbReference type="eggNOG" id="ENOG502S9YS">
    <property type="taxonomic scope" value="Eukaryota"/>
</dbReference>
<name>C1FIJ2_MICCC</name>
<accession>C1FIJ2</accession>
<organism evidence="2 3">
    <name type="scientific">Micromonas commoda (strain RCC299 / NOUM17 / CCMP2709)</name>
    <name type="common">Picoplanktonic green alga</name>
    <dbReference type="NCBI Taxonomy" id="296587"/>
    <lineage>
        <taxon>Eukaryota</taxon>
        <taxon>Viridiplantae</taxon>
        <taxon>Chlorophyta</taxon>
        <taxon>Mamiellophyceae</taxon>
        <taxon>Mamiellales</taxon>
        <taxon>Mamiellaceae</taxon>
        <taxon>Micromonas</taxon>
    </lineage>
</organism>
<proteinExistence type="predicted"/>
<dbReference type="GeneID" id="8247806"/>
<dbReference type="OrthoDB" id="5560686at2759"/>
<dbReference type="SUPFAM" id="SSF82199">
    <property type="entry name" value="SET domain"/>
    <property type="match status" value="1"/>
</dbReference>
<evidence type="ECO:0000313" key="3">
    <source>
        <dbReference type="Proteomes" id="UP000002009"/>
    </source>
</evidence>
<dbReference type="Pfam" id="PF00856">
    <property type="entry name" value="SET"/>
    <property type="match status" value="1"/>
</dbReference>
<dbReference type="AlphaFoldDB" id="C1FIJ2"/>
<reference evidence="2 3" key="1">
    <citation type="journal article" date="2009" name="Science">
        <title>Green evolution and dynamic adaptations revealed by genomes of the marine picoeukaryotes Micromonas.</title>
        <authorList>
            <person name="Worden A.Z."/>
            <person name="Lee J.H."/>
            <person name="Mock T."/>
            <person name="Rouze P."/>
            <person name="Simmons M.P."/>
            <person name="Aerts A.L."/>
            <person name="Allen A.E."/>
            <person name="Cuvelier M.L."/>
            <person name="Derelle E."/>
            <person name="Everett M.V."/>
            <person name="Foulon E."/>
            <person name="Grimwood J."/>
            <person name="Gundlach H."/>
            <person name="Henrissat B."/>
            <person name="Napoli C."/>
            <person name="McDonald S.M."/>
            <person name="Parker M.S."/>
            <person name="Rombauts S."/>
            <person name="Salamov A."/>
            <person name="Von Dassow P."/>
            <person name="Badger J.H."/>
            <person name="Coutinho P.M."/>
            <person name="Demir E."/>
            <person name="Dubchak I."/>
            <person name="Gentemann C."/>
            <person name="Eikrem W."/>
            <person name="Gready J.E."/>
            <person name="John U."/>
            <person name="Lanier W."/>
            <person name="Lindquist E.A."/>
            <person name="Lucas S."/>
            <person name="Mayer K.F."/>
            <person name="Moreau H."/>
            <person name="Not F."/>
            <person name="Otillar R."/>
            <person name="Panaud O."/>
            <person name="Pangilinan J."/>
            <person name="Paulsen I."/>
            <person name="Piegu B."/>
            <person name="Poliakov A."/>
            <person name="Robbens S."/>
            <person name="Schmutz J."/>
            <person name="Toulza E."/>
            <person name="Wyss T."/>
            <person name="Zelensky A."/>
            <person name="Zhou K."/>
            <person name="Armbrust E.V."/>
            <person name="Bhattacharya D."/>
            <person name="Goodenough U.W."/>
            <person name="Van de Peer Y."/>
            <person name="Grigoriev I.V."/>
        </authorList>
    </citation>
    <scope>NUCLEOTIDE SEQUENCE [LARGE SCALE GENOMIC DNA]</scope>
    <source>
        <strain evidence="3">RCC299 / NOUM17</strain>
    </source>
</reference>
<dbReference type="PROSITE" id="PS50280">
    <property type="entry name" value="SET"/>
    <property type="match status" value="1"/>
</dbReference>
<dbReference type="InterPro" id="IPR046341">
    <property type="entry name" value="SET_dom_sf"/>
</dbReference>
<gene>
    <name evidence="2" type="ORF">MICPUN_63329</name>
</gene>
<dbReference type="KEGG" id="mis:MICPUN_63329"/>
<dbReference type="EMBL" id="CP001577">
    <property type="protein sequence ID" value="ACO70178.1"/>
    <property type="molecule type" value="Genomic_DNA"/>
</dbReference>